<dbReference type="InterPro" id="IPR020843">
    <property type="entry name" value="ER"/>
</dbReference>
<dbReference type="SUPFAM" id="SSF52151">
    <property type="entry name" value="FabD/lysophospholipase-like"/>
    <property type="match status" value="1"/>
</dbReference>
<dbReference type="PANTHER" id="PTHR43775:SF23">
    <property type="entry name" value="FATTY ACID SYNTHASE 3"/>
    <property type="match status" value="1"/>
</dbReference>
<dbReference type="PROSITE" id="PS52019">
    <property type="entry name" value="PKS_MFAS_DH"/>
    <property type="match status" value="1"/>
</dbReference>
<sequence>MDSTATSEPWDDFVSGEEIVISGIAGRFPDSNNMDQLRENLFNKIDLVTEICGRWKRDYVDLPKRMGIIHNFDKFDADFFGISSQEAHTLAPEIRMLLEHASEAIMDAGINPKQLRGKNTAVIIGSSFCETQSKFLYEDLEMRGLNIIGCSKSTMASMLSYQLGLNGPSYVVDTACSSTLYALAAGYRHIMSGECEDAIIGTASGCFHATINLQFARLGVLSPTGYCKPFDTNADGYVRSETVGVIYVQKAKNAKRIYAICPHIKTNSDGYKEEGITYPSTKIQSTLLSEYYQECGISPFCLEYFEAHGTATKIGDPQEINAIYNALCKDRKTPLMIGSVKSNLGHAEPASGFTQIAKVIIAFETGIVPPNIHYTSPRNDIDALRNGAIHVVDEPMPLKSGYVGINSFGFGGSNAHMSLIWNRKHKISNEPKDDSPRLVILSGCTEELVKVFLNNVASCPLNVEYIRLLHDIHTDNINGHSWRGFTILNTLQQDSIMEIQNYENIKRPIWFVFTSLGSQWPGMGQNLLKFHVFANAIQICDDTLKPYGINVTDILTKTDKIICENELYIFVGIVAIQIGLVDLLTSLGIIPNYMISHSAGELGCAYADGCLTIEQTILSAYFIGLVCTEEKIIHSSMATVSLDYESLKNICPANIEIICRNSKSNNVVSGPIKSLQEFIKKLQINNVHVKEIDCNVPYHSSYLASVKNKLLLNLSKIILQPKDRSSKWISTSTRRTEWFTSASKISSAEYHTRSILNTVLFEQATHLISSNAVTIEIAPDGVLQSILKESLHLERNVILTGRTEQNIKMILQGIGRLYNYGLQPQVANLYPPIDFPVSRGTPMISPFIRWDHSKNWYVMNSELQTVLESQERYVEISLDDEDYEYMNGHVIDGRNLLPATGYLDLVWQTIGMMKGVIYTTIPIVFRDVNFIRATHLAKNDVVKLIISIQKDGKFEIIERDSVVVTGIVHQTTNPEEEMIRTDISLENNDEVEHMTARDIYKELRLRGYQYSGLFRGLQSASISGIKGHIVWKNNWVTFMDTMLQMRIIGYDTRDLYVPTSIQKLVINPKLHTSRVQNSVTGAEDTTAKDKQLPIQIYKQLDTFVAGGIEIRGLKATQIFRRKLTQDAVVEEHVFVAHCDRGKISLSEAIRITAQLVLEDYGIIKINVLEMVEDVDDVALQLLSSSLLVEAFGDVPLIQTNITVLASQNRFDLTNLPPNISIGDLNKPSVSEKVLIVAGFNLLTKQQSSLERLLPFIRDGGYLLTREKCDINNYTKYLEQYELNIVLEKHTDTEIIVLLKKIIFIEKRIVVHINNDNFNWLEDLKLLVSGENKLKKNNRIIIVGEKDFECGLLGFINCLRKEPGGEFIRGVLIQDEKAPEFSLQDPLYMQQLQKDMVINVLRSNKTWGSYRHLRLAQLNTELVPTAHIRQMICGDLSTFRWIENSQSIESCREDLVRVVYSSLNFKDVMLATGKLFNQALAQGRLFQYIPLGLEYVGFDANGQRVMGLNTNCITNVVVKDKNLSWKIPDTWTFEAAATVPCVYSTVYLALYIYGKMKKGDKVLIHSGTGGIGQAAIHLALKEGCEVFTTVGTSDKRKFIKKNFPTISDKHIGNSRDTSFEQMIMQETNGRGVNIVLNSLAEEKLIASIHCLAQNGRFLEIGKFDLNSNNPLDVSIFRKGISFYGVLLDNMFTSDHKYKSQLCEMMTNGLKNGTIKPLNAKIFAKTEIEEAFRYMASGRHIGKIIISIPEVDKPLDNPVLAYRRYYCLKNKSYIILGGLGGFGLELTDWLIFRGARNIVLISRTGIKNGYQRMKVRLWKSYGVNVLIMQNINVADYKDCEYLLRTAERGAPVDAIFNLGVILKDNILENQTAATFAETFQSKARATQTLDKLSRQICPKLRHFVVFSSVSCGRGNAGQTNYGMANSIMERICEKRVEEGLPGLAIQWGAVGDVGLVADMQEENKELIIGGTLQQRISSCLNELDKFLIYGRPIVSSMVVAEKKAGSSGLSSLVETVANILGKYSRIYFLHVFVIIILIIMY</sequence>
<evidence type="ECO:0000256" key="2">
    <source>
        <dbReference type="ARBA" id="ARBA00022553"/>
    </source>
</evidence>
<dbReference type="Pfam" id="PF00698">
    <property type="entry name" value="Acyl_transf_1"/>
    <property type="match status" value="1"/>
</dbReference>
<dbReference type="Gene3D" id="3.30.70.3290">
    <property type="match status" value="1"/>
</dbReference>
<dbReference type="SUPFAM" id="SSF51735">
    <property type="entry name" value="NAD(P)-binding Rossmann-fold domains"/>
    <property type="match status" value="2"/>
</dbReference>
<dbReference type="InterPro" id="IPR014030">
    <property type="entry name" value="Ketoacyl_synth_N"/>
</dbReference>
<keyword evidence="5" id="KW-0472">Membrane</keyword>
<dbReference type="Pfam" id="PF13602">
    <property type="entry name" value="ADH_zinc_N_2"/>
    <property type="match status" value="1"/>
</dbReference>
<dbReference type="InterPro" id="IPR014031">
    <property type="entry name" value="Ketoacyl_synth_C"/>
</dbReference>
<dbReference type="Pfam" id="PF00109">
    <property type="entry name" value="ketoacyl-synt"/>
    <property type="match status" value="1"/>
</dbReference>
<feature type="domain" description="PKS/mFAS DH" evidence="7">
    <location>
        <begin position="852"/>
        <end position="1124"/>
    </location>
</feature>
<dbReference type="Gene3D" id="3.90.180.10">
    <property type="entry name" value="Medium-chain alcohol dehydrogenases, catalytic domain"/>
    <property type="match status" value="1"/>
</dbReference>
<dbReference type="Gene3D" id="3.40.50.720">
    <property type="entry name" value="NAD(P)-binding Rossmann-like Domain"/>
    <property type="match status" value="1"/>
</dbReference>
<dbReference type="CDD" id="cd08954">
    <property type="entry name" value="KR_1_FAS_SDR_x"/>
    <property type="match status" value="1"/>
</dbReference>
<dbReference type="GO" id="GO:0016491">
    <property type="term" value="F:oxidoreductase activity"/>
    <property type="evidence" value="ECO:0007669"/>
    <property type="project" value="InterPro"/>
</dbReference>
<dbReference type="GO" id="GO:0004315">
    <property type="term" value="F:3-oxoacyl-[acyl-carrier-protein] synthase activity"/>
    <property type="evidence" value="ECO:0007669"/>
    <property type="project" value="InterPro"/>
</dbReference>
<dbReference type="InterPro" id="IPR001227">
    <property type="entry name" value="Ac_transferase_dom_sf"/>
</dbReference>
<dbReference type="PROSITE" id="PS52004">
    <property type="entry name" value="KS3_2"/>
    <property type="match status" value="1"/>
</dbReference>
<dbReference type="SMART" id="SM00829">
    <property type="entry name" value="PKS_ER"/>
    <property type="match status" value="1"/>
</dbReference>
<feature type="region of interest" description="N-terminal hotdog fold" evidence="4">
    <location>
        <begin position="852"/>
        <end position="978"/>
    </location>
</feature>
<evidence type="ECO:0008006" key="10">
    <source>
        <dbReference type="Google" id="ProtNLM"/>
    </source>
</evidence>
<reference evidence="8 9" key="1">
    <citation type="submission" date="2023-03" db="EMBL/GenBank/DDBJ databases">
        <title>High recombination rates correlate with genetic variation in Cardiocondyla obscurior ants.</title>
        <authorList>
            <person name="Errbii M."/>
        </authorList>
    </citation>
    <scope>NUCLEOTIDE SEQUENCE [LARGE SCALE GENOMIC DNA]</scope>
    <source>
        <strain evidence="8">Alpha-2009</strain>
        <tissue evidence="8">Whole body</tissue>
    </source>
</reference>
<evidence type="ECO:0000313" key="8">
    <source>
        <dbReference type="EMBL" id="KAL0130476.1"/>
    </source>
</evidence>
<dbReference type="GO" id="GO:0006633">
    <property type="term" value="P:fatty acid biosynthetic process"/>
    <property type="evidence" value="ECO:0007669"/>
    <property type="project" value="InterPro"/>
</dbReference>
<accession>A0AAW2GTA8</accession>
<dbReference type="PANTHER" id="PTHR43775">
    <property type="entry name" value="FATTY ACID SYNTHASE"/>
    <property type="match status" value="1"/>
</dbReference>
<dbReference type="Proteomes" id="UP001430953">
    <property type="component" value="Unassembled WGS sequence"/>
</dbReference>
<dbReference type="InterPro" id="IPR016035">
    <property type="entry name" value="Acyl_Trfase/lysoPLipase"/>
</dbReference>
<keyword evidence="3" id="KW-0808">Transferase</keyword>
<dbReference type="EMBL" id="JADYXP020000002">
    <property type="protein sequence ID" value="KAL0130476.1"/>
    <property type="molecule type" value="Genomic_DNA"/>
</dbReference>
<evidence type="ECO:0000313" key="9">
    <source>
        <dbReference type="Proteomes" id="UP001430953"/>
    </source>
</evidence>
<dbReference type="Pfam" id="PF02801">
    <property type="entry name" value="Ketoacyl-synt_C"/>
    <property type="match status" value="1"/>
</dbReference>
<evidence type="ECO:0000256" key="1">
    <source>
        <dbReference type="ARBA" id="ARBA00022450"/>
    </source>
</evidence>
<dbReference type="SMART" id="SM00822">
    <property type="entry name" value="PKS_KR"/>
    <property type="match status" value="1"/>
</dbReference>
<gene>
    <name evidence="8" type="ORF">PUN28_002261</name>
</gene>
<dbReference type="InterPro" id="IPR016039">
    <property type="entry name" value="Thiolase-like"/>
</dbReference>
<keyword evidence="1" id="KW-0596">Phosphopantetheine</keyword>
<dbReference type="Gene3D" id="3.10.129.110">
    <property type="entry name" value="Polyketide synthase dehydratase"/>
    <property type="match status" value="1"/>
</dbReference>
<keyword evidence="5" id="KW-1133">Transmembrane helix</keyword>
<proteinExistence type="predicted"/>
<dbReference type="SUPFAM" id="SSF53901">
    <property type="entry name" value="Thiolase-like"/>
    <property type="match status" value="1"/>
</dbReference>
<evidence type="ECO:0000256" key="4">
    <source>
        <dbReference type="PROSITE-ProRule" id="PRU01363"/>
    </source>
</evidence>
<dbReference type="InterPro" id="IPR036291">
    <property type="entry name" value="NAD(P)-bd_dom_sf"/>
</dbReference>
<dbReference type="SMART" id="SM00827">
    <property type="entry name" value="PKS_AT"/>
    <property type="match status" value="1"/>
</dbReference>
<dbReference type="CDD" id="cd05195">
    <property type="entry name" value="enoyl_red"/>
    <property type="match status" value="1"/>
</dbReference>
<dbReference type="InterPro" id="IPR049391">
    <property type="entry name" value="FAS_pseudo-KR"/>
</dbReference>
<dbReference type="Gene3D" id="3.40.366.10">
    <property type="entry name" value="Malonyl-Coenzyme A Acyl Carrier Protein, domain 2"/>
    <property type="match status" value="1"/>
</dbReference>
<dbReference type="InterPro" id="IPR011032">
    <property type="entry name" value="GroES-like_sf"/>
</dbReference>
<keyword evidence="2" id="KW-0597">Phosphoprotein</keyword>
<dbReference type="InterPro" id="IPR020841">
    <property type="entry name" value="PKS_Beta-ketoAc_synthase_dom"/>
</dbReference>
<feature type="transmembrane region" description="Helical" evidence="5">
    <location>
        <begin position="2021"/>
        <end position="2038"/>
    </location>
</feature>
<comment type="caution">
    <text evidence="8">The sequence shown here is derived from an EMBL/GenBank/DDBJ whole genome shotgun (WGS) entry which is preliminary data.</text>
</comment>
<dbReference type="GO" id="GO:0004312">
    <property type="term" value="F:fatty acid synthase activity"/>
    <property type="evidence" value="ECO:0007669"/>
    <property type="project" value="TreeGrafter"/>
</dbReference>
<dbReference type="SMART" id="SM00825">
    <property type="entry name" value="PKS_KS"/>
    <property type="match status" value="1"/>
</dbReference>
<dbReference type="FunFam" id="3.40.50.720:FF:000209">
    <property type="entry name" value="Polyketide synthase Pks12"/>
    <property type="match status" value="1"/>
</dbReference>
<evidence type="ECO:0000259" key="6">
    <source>
        <dbReference type="PROSITE" id="PS52004"/>
    </source>
</evidence>
<dbReference type="CDD" id="cd00833">
    <property type="entry name" value="PKS"/>
    <property type="match status" value="1"/>
</dbReference>
<protein>
    <recommendedName>
        <fullName evidence="10">Polyketide synthase</fullName>
    </recommendedName>
</protein>
<organism evidence="8 9">
    <name type="scientific">Cardiocondyla obscurior</name>
    <dbReference type="NCBI Taxonomy" id="286306"/>
    <lineage>
        <taxon>Eukaryota</taxon>
        <taxon>Metazoa</taxon>
        <taxon>Ecdysozoa</taxon>
        <taxon>Arthropoda</taxon>
        <taxon>Hexapoda</taxon>
        <taxon>Insecta</taxon>
        <taxon>Pterygota</taxon>
        <taxon>Neoptera</taxon>
        <taxon>Endopterygota</taxon>
        <taxon>Hymenoptera</taxon>
        <taxon>Apocrita</taxon>
        <taxon>Aculeata</taxon>
        <taxon>Formicoidea</taxon>
        <taxon>Formicidae</taxon>
        <taxon>Myrmicinae</taxon>
        <taxon>Cardiocondyla</taxon>
    </lineage>
</organism>
<dbReference type="InterPro" id="IPR014043">
    <property type="entry name" value="Acyl_transferase_dom"/>
</dbReference>
<feature type="domain" description="Ketosynthase family 3 (KS3)" evidence="6">
    <location>
        <begin position="16"/>
        <end position="421"/>
    </location>
</feature>
<dbReference type="Pfam" id="PF16197">
    <property type="entry name" value="KAsynt_C_assoc"/>
    <property type="match status" value="1"/>
</dbReference>
<dbReference type="InterPro" id="IPR013968">
    <property type="entry name" value="PKS_KR"/>
</dbReference>
<feature type="region of interest" description="C-terminal hotdog fold" evidence="4">
    <location>
        <begin position="991"/>
        <end position="1124"/>
    </location>
</feature>
<dbReference type="Pfam" id="PF08659">
    <property type="entry name" value="KR"/>
    <property type="match status" value="1"/>
</dbReference>
<feature type="active site" description="Proton donor; for dehydratase activity" evidence="4">
    <location>
        <position position="1040"/>
    </location>
</feature>
<dbReference type="InterPro" id="IPR018201">
    <property type="entry name" value="Ketoacyl_synth_AS"/>
</dbReference>
<dbReference type="Gene3D" id="3.40.47.10">
    <property type="match status" value="1"/>
</dbReference>
<evidence type="ECO:0000259" key="7">
    <source>
        <dbReference type="PROSITE" id="PS52019"/>
    </source>
</evidence>
<dbReference type="InterPro" id="IPR057326">
    <property type="entry name" value="KR_dom"/>
</dbReference>
<dbReference type="PROSITE" id="PS00606">
    <property type="entry name" value="KS3_1"/>
    <property type="match status" value="1"/>
</dbReference>
<dbReference type="InterPro" id="IPR050091">
    <property type="entry name" value="PKS_NRPS_Biosynth_Enz"/>
</dbReference>
<name>A0AAW2GTA8_9HYME</name>
<dbReference type="InterPro" id="IPR049900">
    <property type="entry name" value="PKS_mFAS_DH"/>
</dbReference>
<keyword evidence="5" id="KW-0812">Transmembrane</keyword>
<feature type="active site" description="Proton acceptor; for dehydratase activity" evidence="4">
    <location>
        <position position="889"/>
    </location>
</feature>
<dbReference type="InterPro" id="IPR042104">
    <property type="entry name" value="PKS_dehydratase_sf"/>
</dbReference>
<evidence type="ECO:0000256" key="5">
    <source>
        <dbReference type="SAM" id="Phobius"/>
    </source>
</evidence>
<evidence type="ECO:0000256" key="3">
    <source>
        <dbReference type="ARBA" id="ARBA00022679"/>
    </source>
</evidence>
<dbReference type="SUPFAM" id="SSF50129">
    <property type="entry name" value="GroES-like"/>
    <property type="match status" value="1"/>
</dbReference>
<keyword evidence="9" id="KW-1185">Reference proteome</keyword>
<dbReference type="InterPro" id="IPR032821">
    <property type="entry name" value="PKS_assoc"/>
</dbReference>
<dbReference type="Pfam" id="PF21149">
    <property type="entry name" value="FAS_pseudo-KR"/>
    <property type="match status" value="1"/>
</dbReference>